<feature type="non-terminal residue" evidence="1">
    <location>
        <position position="76"/>
    </location>
</feature>
<name>A0A6H5IST6_9HYME</name>
<gene>
    <name evidence="1" type="ORF">TBRA_LOCUS10697</name>
</gene>
<evidence type="ECO:0000313" key="1">
    <source>
        <dbReference type="EMBL" id="CAB0038930.1"/>
    </source>
</evidence>
<protein>
    <submittedName>
        <fullName evidence="1">Uncharacterized protein</fullName>
    </submittedName>
</protein>
<organism evidence="1 2">
    <name type="scientific">Trichogramma brassicae</name>
    <dbReference type="NCBI Taxonomy" id="86971"/>
    <lineage>
        <taxon>Eukaryota</taxon>
        <taxon>Metazoa</taxon>
        <taxon>Ecdysozoa</taxon>
        <taxon>Arthropoda</taxon>
        <taxon>Hexapoda</taxon>
        <taxon>Insecta</taxon>
        <taxon>Pterygota</taxon>
        <taxon>Neoptera</taxon>
        <taxon>Endopterygota</taxon>
        <taxon>Hymenoptera</taxon>
        <taxon>Apocrita</taxon>
        <taxon>Proctotrupomorpha</taxon>
        <taxon>Chalcidoidea</taxon>
        <taxon>Trichogrammatidae</taxon>
        <taxon>Trichogramma</taxon>
    </lineage>
</organism>
<dbReference type="Proteomes" id="UP000479190">
    <property type="component" value="Unassembled WGS sequence"/>
</dbReference>
<sequence>MRTRSHLRDDKLHRTAQQHSACCRRSRRANYMCTRTLYPRAASTIILPVRTDTRTLSLSRDYFIYRALTLRARAAE</sequence>
<dbReference type="EMBL" id="CADCXV010000928">
    <property type="protein sequence ID" value="CAB0038930.1"/>
    <property type="molecule type" value="Genomic_DNA"/>
</dbReference>
<dbReference type="AlphaFoldDB" id="A0A6H5IST6"/>
<accession>A0A6H5IST6</accession>
<keyword evidence="2" id="KW-1185">Reference proteome</keyword>
<evidence type="ECO:0000313" key="2">
    <source>
        <dbReference type="Proteomes" id="UP000479190"/>
    </source>
</evidence>
<reference evidence="1 2" key="1">
    <citation type="submission" date="2020-02" db="EMBL/GenBank/DDBJ databases">
        <authorList>
            <person name="Ferguson B K."/>
        </authorList>
    </citation>
    <scope>NUCLEOTIDE SEQUENCE [LARGE SCALE GENOMIC DNA]</scope>
</reference>
<proteinExistence type="predicted"/>